<organism evidence="5">
    <name type="scientific">Flexilinea flocculi</name>
    <dbReference type="NCBI Taxonomy" id="1678840"/>
    <lineage>
        <taxon>Bacteria</taxon>
        <taxon>Bacillati</taxon>
        <taxon>Chloroflexota</taxon>
        <taxon>Anaerolineae</taxon>
        <taxon>Anaerolineales</taxon>
        <taxon>Anaerolineaceae</taxon>
        <taxon>Flexilinea</taxon>
    </lineage>
</organism>
<accession>A0A0S7BZA4</accession>
<evidence type="ECO:0000313" key="5">
    <source>
        <dbReference type="EMBL" id="GAP41727.1"/>
    </source>
</evidence>
<evidence type="ECO:0000256" key="2">
    <source>
        <dbReference type="ARBA" id="ARBA00017228"/>
    </source>
</evidence>
<keyword evidence="3" id="KW-0004">4Fe-4S</keyword>
<comment type="function">
    <text evidence="3">Probably acts as a heme chaperone, transferring heme to an unknown acceptor. Binds one molecule of heme per monomer, possibly covalently. Binds 1 [4Fe-4S] cluster. The cluster is coordinated with 3 cysteines and an exchangeable S-adenosyl-L-methionine.</text>
</comment>
<evidence type="ECO:0000256" key="3">
    <source>
        <dbReference type="RuleBase" id="RU364116"/>
    </source>
</evidence>
<dbReference type="SFLD" id="SFLDF00562">
    <property type="entry name" value="HemN-like__clustered_with_heat"/>
    <property type="match status" value="1"/>
</dbReference>
<dbReference type="InterPro" id="IPR006638">
    <property type="entry name" value="Elp3/MiaA/NifB-like_rSAM"/>
</dbReference>
<dbReference type="Pfam" id="PF04055">
    <property type="entry name" value="Radical_SAM"/>
    <property type="match status" value="1"/>
</dbReference>
<evidence type="ECO:0000259" key="4">
    <source>
        <dbReference type="PROSITE" id="PS51918"/>
    </source>
</evidence>
<dbReference type="EMBL" id="DF968181">
    <property type="protein sequence ID" value="GAP41727.1"/>
    <property type="molecule type" value="Genomic_DNA"/>
</dbReference>
<dbReference type="SMART" id="SM00729">
    <property type="entry name" value="Elp3"/>
    <property type="match status" value="1"/>
</dbReference>
<keyword evidence="3" id="KW-0949">S-adenosyl-L-methionine</keyword>
<dbReference type="SFLD" id="SFLDG01065">
    <property type="entry name" value="anaerobic_coproporphyrinogen-I"/>
    <property type="match status" value="1"/>
</dbReference>
<gene>
    <name evidence="5" type="ORF">ATC1_131723</name>
</gene>
<keyword evidence="3" id="KW-0143">Chaperone</keyword>
<name>A0A0S7BZA4_9CHLR</name>
<dbReference type="OrthoDB" id="9808022at2"/>
<reference evidence="5" key="1">
    <citation type="journal article" date="2015" name="Genome Announc.">
        <title>Draft Genome Sequence of Anaerolineae Strain TC1, a Novel Isolate from a Methanogenic Wastewater Treatment System.</title>
        <authorList>
            <person name="Matsuura N."/>
            <person name="Tourlousse D.M."/>
            <person name="Sun L."/>
            <person name="Toyonaga M."/>
            <person name="Kuroda K."/>
            <person name="Ohashi A."/>
            <person name="Cruz R."/>
            <person name="Yamaguchi T."/>
            <person name="Sekiguchi Y."/>
        </authorList>
    </citation>
    <scope>NUCLEOTIDE SEQUENCE [LARGE SCALE GENOMIC DNA]</scope>
    <source>
        <strain evidence="5">TC1</strain>
    </source>
</reference>
<dbReference type="PROSITE" id="PS51918">
    <property type="entry name" value="RADICAL_SAM"/>
    <property type="match status" value="1"/>
</dbReference>
<dbReference type="Proteomes" id="UP000053370">
    <property type="component" value="Unassembled WGS sequence"/>
</dbReference>
<dbReference type="GO" id="GO:0005737">
    <property type="term" value="C:cytoplasm"/>
    <property type="evidence" value="ECO:0007669"/>
    <property type="project" value="UniProtKB-SubCell"/>
</dbReference>
<dbReference type="SFLD" id="SFLDS00029">
    <property type="entry name" value="Radical_SAM"/>
    <property type="match status" value="1"/>
</dbReference>
<dbReference type="InterPro" id="IPR034505">
    <property type="entry name" value="Coproporphyrinogen-III_oxidase"/>
</dbReference>
<feature type="domain" description="Radical SAM core" evidence="4">
    <location>
        <begin position="1"/>
        <end position="238"/>
    </location>
</feature>
<proteinExistence type="inferred from homology"/>
<dbReference type="NCBIfam" id="TIGR00539">
    <property type="entry name" value="hemN_rel"/>
    <property type="match status" value="1"/>
</dbReference>
<dbReference type="InterPro" id="IPR023404">
    <property type="entry name" value="rSAM_horseshoe"/>
</dbReference>
<dbReference type="SFLD" id="SFLDF00288">
    <property type="entry name" value="HemN-like__clustered_with_nucl"/>
    <property type="match status" value="1"/>
</dbReference>
<evidence type="ECO:0000313" key="6">
    <source>
        <dbReference type="Proteomes" id="UP000053370"/>
    </source>
</evidence>
<dbReference type="STRING" id="1678840.ATC1_131723"/>
<dbReference type="InterPro" id="IPR058240">
    <property type="entry name" value="rSAM_sf"/>
</dbReference>
<keyword evidence="6" id="KW-1185">Reference proteome</keyword>
<dbReference type="SFLD" id="SFLDG01082">
    <property type="entry name" value="B12-binding_domain_containing"/>
    <property type="match status" value="1"/>
</dbReference>
<dbReference type="PANTHER" id="PTHR13932:SF5">
    <property type="entry name" value="RADICAL S-ADENOSYL METHIONINE DOMAIN-CONTAINING PROTEIN 1, MITOCHONDRIAL"/>
    <property type="match status" value="1"/>
</dbReference>
<comment type="similarity">
    <text evidence="1">Belongs to the anaerobic coproporphyrinogen-III oxidase family. HemW subfamily.</text>
</comment>
<keyword evidence="3" id="KW-0349">Heme</keyword>
<dbReference type="Gene3D" id="3.80.30.20">
    <property type="entry name" value="tm_1862 like domain"/>
    <property type="match status" value="1"/>
</dbReference>
<dbReference type="CDD" id="cd01335">
    <property type="entry name" value="Radical_SAM"/>
    <property type="match status" value="1"/>
</dbReference>
<keyword evidence="3" id="KW-0963">Cytoplasm</keyword>
<dbReference type="PANTHER" id="PTHR13932">
    <property type="entry name" value="COPROPORPHYRINIGEN III OXIDASE"/>
    <property type="match status" value="1"/>
</dbReference>
<dbReference type="AlphaFoldDB" id="A0A0S7BZA4"/>
<comment type="subcellular location">
    <subcellularLocation>
        <location evidence="3">Cytoplasm</location>
    </subcellularLocation>
</comment>
<dbReference type="GO" id="GO:0046872">
    <property type="term" value="F:metal ion binding"/>
    <property type="evidence" value="ECO:0007669"/>
    <property type="project" value="UniProtKB-UniRule"/>
</dbReference>
<dbReference type="GO" id="GO:0006779">
    <property type="term" value="P:porphyrin-containing compound biosynthetic process"/>
    <property type="evidence" value="ECO:0007669"/>
    <property type="project" value="InterPro"/>
</dbReference>
<keyword evidence="3" id="KW-0408">Iron</keyword>
<dbReference type="InterPro" id="IPR007197">
    <property type="entry name" value="rSAM"/>
</dbReference>
<dbReference type="InterPro" id="IPR004559">
    <property type="entry name" value="HemW-like"/>
</dbReference>
<keyword evidence="3" id="KW-0411">Iron-sulfur</keyword>
<dbReference type="GO" id="GO:0004109">
    <property type="term" value="F:coproporphyrinogen oxidase activity"/>
    <property type="evidence" value="ECO:0007669"/>
    <property type="project" value="InterPro"/>
</dbReference>
<keyword evidence="3" id="KW-0479">Metal-binding</keyword>
<sequence length="392" mass="44949">MSMNDPLSLYIHIPFCVSRCSYCDFTTFAGKKELIPEYIEALKLEIEINSDLLCLQNPVHSIYFGGGTPSMIEAKNLASILETIQENFQVDADAEITLEMNPGDANADYLRDLKQIGINRVSLGMQSNNPDELEIMGRRHSPQQTIEAVRLLRESGLQNFSVDLIYGFPTQTMQSWQDSIQSAIELNPAHISLYALSIEEGTLLQKRIFEGKLQPVDEDISADMYDYAEDFLEKSGYIHYEIANWAKSPKLQSRHNMQYWLTLPYLGFGTGAHGNIDHVRTVNMSTIDDYLESMKLARKNRIIFPASKEIIPQTEMMEMQDFVMLRFRLIQTGVDPAIFKQRFGIELEDIFHYEIERLLQKKLIEVASDGRLFLKKKSILIANQVFMEFVSV</sequence>
<dbReference type="GO" id="GO:0051539">
    <property type="term" value="F:4 iron, 4 sulfur cluster binding"/>
    <property type="evidence" value="ECO:0007669"/>
    <property type="project" value="UniProtKB-UniRule"/>
</dbReference>
<protein>
    <recommendedName>
        <fullName evidence="2 3">Heme chaperone HemW</fullName>
    </recommendedName>
</protein>
<evidence type="ECO:0000256" key="1">
    <source>
        <dbReference type="ARBA" id="ARBA00006100"/>
    </source>
</evidence>
<dbReference type="SUPFAM" id="SSF102114">
    <property type="entry name" value="Radical SAM enzymes"/>
    <property type="match status" value="1"/>
</dbReference>